<evidence type="ECO:0000256" key="4">
    <source>
        <dbReference type="ARBA" id="ARBA00022475"/>
    </source>
</evidence>
<evidence type="ECO:0000256" key="5">
    <source>
        <dbReference type="ARBA" id="ARBA00022692"/>
    </source>
</evidence>
<feature type="transmembrane region" description="Helical" evidence="9">
    <location>
        <begin position="417"/>
        <end position="438"/>
    </location>
</feature>
<feature type="transmembrane region" description="Helical" evidence="9">
    <location>
        <begin position="12"/>
        <end position="31"/>
    </location>
</feature>
<keyword evidence="4" id="KW-1003">Cell membrane</keyword>
<organism evidence="10 11">
    <name type="scientific">Ureibacillus yapensis</name>
    <dbReference type="NCBI Taxonomy" id="2304605"/>
    <lineage>
        <taxon>Bacteria</taxon>
        <taxon>Bacillati</taxon>
        <taxon>Bacillota</taxon>
        <taxon>Bacilli</taxon>
        <taxon>Bacillales</taxon>
        <taxon>Caryophanaceae</taxon>
        <taxon>Ureibacillus</taxon>
    </lineage>
</organism>
<evidence type="ECO:0000256" key="8">
    <source>
        <dbReference type="ARBA" id="ARBA00023136"/>
    </source>
</evidence>
<dbReference type="PANTHER" id="PTHR30588:SF0">
    <property type="entry name" value="BRANCHED-CHAIN AMINO ACID PERMEASE BRNQ"/>
    <property type="match status" value="1"/>
</dbReference>
<evidence type="ECO:0000256" key="2">
    <source>
        <dbReference type="ARBA" id="ARBA00008540"/>
    </source>
</evidence>
<dbReference type="InterPro" id="IPR004685">
    <property type="entry name" value="Brnchd-chn_aa_trnsp_Livcs"/>
</dbReference>
<feature type="transmembrane region" description="Helical" evidence="9">
    <location>
        <begin position="78"/>
        <end position="99"/>
    </location>
</feature>
<keyword evidence="7 9" id="KW-1133">Transmembrane helix</keyword>
<comment type="similarity">
    <text evidence="2 9">Belongs to the branched chain amino acid transporter family.</text>
</comment>
<evidence type="ECO:0000256" key="6">
    <source>
        <dbReference type="ARBA" id="ARBA00022970"/>
    </source>
</evidence>
<protein>
    <recommendedName>
        <fullName evidence="9">Branched-chain amino acid transport system carrier protein</fullName>
    </recommendedName>
</protein>
<evidence type="ECO:0000313" key="10">
    <source>
        <dbReference type="EMBL" id="RHW38314.1"/>
    </source>
</evidence>
<feature type="transmembrane region" description="Helical" evidence="9">
    <location>
        <begin position="235"/>
        <end position="255"/>
    </location>
</feature>
<evidence type="ECO:0000256" key="9">
    <source>
        <dbReference type="RuleBase" id="RU362122"/>
    </source>
</evidence>
<keyword evidence="11" id="KW-1185">Reference proteome</keyword>
<keyword evidence="3 9" id="KW-0813">Transport</keyword>
<sequence>MHQGRKLSFTENMAVGFMLFALFLGAGNVIFPPLLGQMAGEELFWSILGFIITGVGLPLLAVYTLAKSGGDLQQLASKVHPLFAVIFTLIIYLALGPFFGMPRTATASFEIGVIPLISKDFASTIWPLAIYSVLYFGITAVLSLNPSKLVDRIGKIMTPVLLIVIALLGVKSFLTPMSEISEPQGTFSSSAFSESFIQGYLTMDVMGALIIGIFITSILREKGVTDKSLISKSTIFAGIVAATALAFVYILLMYIGATSTGAIGVQENGGAVLALASKLLYGSTGVYILSITIIVACLTTAIGLVSATAQYLTSLLPRISYKSFVLILSIFSTIVSNVGLTKLIAISVPVLVAVYPIAIMLVLLSLVERLFNSARIVFAIALTITGIISMFDGLKAAGISISPIENLLSTLPLYNAGIVWLIPAIIGAIIGYIISLFLTKKVEPLED</sequence>
<feature type="transmembrane region" description="Helical" evidence="9">
    <location>
        <begin position="195"/>
        <end position="215"/>
    </location>
</feature>
<dbReference type="GO" id="GO:0015818">
    <property type="term" value="P:isoleucine transport"/>
    <property type="evidence" value="ECO:0007669"/>
    <property type="project" value="TreeGrafter"/>
</dbReference>
<reference evidence="10 11" key="1">
    <citation type="submission" date="2018-08" db="EMBL/GenBank/DDBJ databases">
        <title>Lysinibacillus sp. YLB-03 draft genome sequence.</title>
        <authorList>
            <person name="Yu L."/>
        </authorList>
    </citation>
    <scope>NUCLEOTIDE SEQUENCE [LARGE SCALE GENOMIC DNA]</scope>
    <source>
        <strain evidence="10 11">YLB-03</strain>
    </source>
</reference>
<dbReference type="GO" id="GO:0015820">
    <property type="term" value="P:L-leucine transport"/>
    <property type="evidence" value="ECO:0007669"/>
    <property type="project" value="TreeGrafter"/>
</dbReference>
<dbReference type="GO" id="GO:0015190">
    <property type="term" value="F:L-leucine transmembrane transporter activity"/>
    <property type="evidence" value="ECO:0007669"/>
    <property type="project" value="TreeGrafter"/>
</dbReference>
<feature type="transmembrane region" description="Helical" evidence="9">
    <location>
        <begin position="376"/>
        <end position="397"/>
    </location>
</feature>
<dbReference type="OrthoDB" id="9783920at2"/>
<feature type="transmembrane region" description="Helical" evidence="9">
    <location>
        <begin position="286"/>
        <end position="307"/>
    </location>
</feature>
<name>A0A396SAG1_9BACL</name>
<dbReference type="NCBIfam" id="TIGR00796">
    <property type="entry name" value="livcs"/>
    <property type="match status" value="1"/>
</dbReference>
<proteinExistence type="inferred from homology"/>
<dbReference type="EMBL" id="QWEI01000002">
    <property type="protein sequence ID" value="RHW38314.1"/>
    <property type="molecule type" value="Genomic_DNA"/>
</dbReference>
<accession>A0A396SAG1</accession>
<keyword evidence="8 9" id="KW-0472">Membrane</keyword>
<evidence type="ECO:0000256" key="1">
    <source>
        <dbReference type="ARBA" id="ARBA00004651"/>
    </source>
</evidence>
<dbReference type="GO" id="GO:0005304">
    <property type="term" value="F:L-valine transmembrane transporter activity"/>
    <property type="evidence" value="ECO:0007669"/>
    <property type="project" value="TreeGrafter"/>
</dbReference>
<dbReference type="PANTHER" id="PTHR30588">
    <property type="entry name" value="BRANCHED-CHAIN AMINO ACID TRANSPORT SYSTEM 2 CARRIER PROTEIN"/>
    <property type="match status" value="1"/>
</dbReference>
<feature type="transmembrane region" description="Helical" evidence="9">
    <location>
        <begin position="156"/>
        <end position="175"/>
    </location>
</feature>
<evidence type="ECO:0000256" key="3">
    <source>
        <dbReference type="ARBA" id="ARBA00022448"/>
    </source>
</evidence>
<keyword evidence="6 9" id="KW-0029">Amino-acid transport</keyword>
<gene>
    <name evidence="10" type="primary">brnQ</name>
    <name evidence="10" type="ORF">D1B33_05360</name>
</gene>
<feature type="transmembrane region" description="Helical" evidence="9">
    <location>
        <begin position="319"/>
        <end position="338"/>
    </location>
</feature>
<dbReference type="GO" id="GO:0005886">
    <property type="term" value="C:plasma membrane"/>
    <property type="evidence" value="ECO:0007669"/>
    <property type="project" value="UniProtKB-SubCell"/>
</dbReference>
<feature type="transmembrane region" description="Helical" evidence="9">
    <location>
        <begin position="344"/>
        <end position="364"/>
    </location>
</feature>
<dbReference type="Proteomes" id="UP000265692">
    <property type="component" value="Unassembled WGS sequence"/>
</dbReference>
<dbReference type="AlphaFoldDB" id="A0A396SAG1"/>
<comment type="caution">
    <text evidence="10">The sequence shown here is derived from an EMBL/GenBank/DDBJ whole genome shotgun (WGS) entry which is preliminary data.</text>
</comment>
<evidence type="ECO:0000313" key="11">
    <source>
        <dbReference type="Proteomes" id="UP000265692"/>
    </source>
</evidence>
<feature type="transmembrane region" description="Helical" evidence="9">
    <location>
        <begin position="43"/>
        <end position="66"/>
    </location>
</feature>
<dbReference type="RefSeq" id="WP_118875348.1">
    <property type="nucleotide sequence ID" value="NZ_QWEI01000002.1"/>
</dbReference>
<comment type="function">
    <text evidence="9">Component of the transport system for branched-chain amino acids.</text>
</comment>
<dbReference type="Pfam" id="PF05525">
    <property type="entry name" value="Branch_AA_trans"/>
    <property type="match status" value="1"/>
</dbReference>
<comment type="subcellular location">
    <subcellularLocation>
        <location evidence="1 9">Cell membrane</location>
        <topology evidence="1 9">Multi-pass membrane protein</topology>
    </subcellularLocation>
</comment>
<dbReference type="GO" id="GO:0015188">
    <property type="term" value="F:L-isoleucine transmembrane transporter activity"/>
    <property type="evidence" value="ECO:0007669"/>
    <property type="project" value="TreeGrafter"/>
</dbReference>
<feature type="transmembrane region" description="Helical" evidence="9">
    <location>
        <begin position="125"/>
        <end position="144"/>
    </location>
</feature>
<evidence type="ECO:0000256" key="7">
    <source>
        <dbReference type="ARBA" id="ARBA00022989"/>
    </source>
</evidence>
<keyword evidence="5 9" id="KW-0812">Transmembrane</keyword>